<keyword evidence="2" id="KW-0274">FAD</keyword>
<evidence type="ECO:0000313" key="4">
    <source>
        <dbReference type="EMBL" id="GLJ58100.1"/>
    </source>
</evidence>
<proteinExistence type="predicted"/>
<dbReference type="Proteomes" id="UP001234787">
    <property type="component" value="Unassembled WGS sequence"/>
</dbReference>
<evidence type="ECO:0000256" key="2">
    <source>
        <dbReference type="ARBA" id="ARBA00022827"/>
    </source>
</evidence>
<evidence type="ECO:0000313" key="6">
    <source>
        <dbReference type="Proteomes" id="UP001234787"/>
    </source>
</evidence>
<dbReference type="Gene3D" id="3.30.465.10">
    <property type="match status" value="1"/>
</dbReference>
<keyword evidence="1" id="KW-0285">Flavoprotein</keyword>
<sequence length="70" mass="8237">MDEEALQIYGAVYVNYLDLDLDLRRVSVEEARAWSDKYFDHNNERLVKAKSLVDPQNFFKNYQSIPPLAN</sequence>
<evidence type="ECO:0000313" key="5">
    <source>
        <dbReference type="EMBL" id="GLJ58104.1"/>
    </source>
</evidence>
<accession>A0AAD3RQV7</accession>
<evidence type="ECO:0000259" key="3">
    <source>
        <dbReference type="Pfam" id="PF08031"/>
    </source>
</evidence>
<dbReference type="AlphaFoldDB" id="A0AAD3RQV7"/>
<dbReference type="PANTHER" id="PTHR32448">
    <property type="entry name" value="OS08G0158400 PROTEIN"/>
    <property type="match status" value="1"/>
</dbReference>
<dbReference type="InterPro" id="IPR016169">
    <property type="entry name" value="FAD-bd_PCMH_sub2"/>
</dbReference>
<evidence type="ECO:0000256" key="1">
    <source>
        <dbReference type="ARBA" id="ARBA00022630"/>
    </source>
</evidence>
<gene>
    <name evidence="4" type="ORF">SUGI_1419640</name>
    <name evidence="5" type="ORF">SUGI_1419690</name>
</gene>
<comment type="caution">
    <text evidence="5">The sequence shown here is derived from an EMBL/GenBank/DDBJ whole genome shotgun (WGS) entry which is preliminary data.</text>
</comment>
<dbReference type="EMBL" id="BSEH01000278">
    <property type="protein sequence ID" value="GLJ58100.1"/>
    <property type="molecule type" value="Genomic_DNA"/>
</dbReference>
<dbReference type="GO" id="GO:0050660">
    <property type="term" value="F:flavin adenine dinucleotide binding"/>
    <property type="evidence" value="ECO:0007669"/>
    <property type="project" value="InterPro"/>
</dbReference>
<dbReference type="EMBL" id="BSEH01000278">
    <property type="protein sequence ID" value="GLJ58104.1"/>
    <property type="molecule type" value="Genomic_DNA"/>
</dbReference>
<protein>
    <recommendedName>
        <fullName evidence="3">Berberine/berberine-like domain-containing protein</fullName>
    </recommendedName>
</protein>
<organism evidence="5 6">
    <name type="scientific">Cryptomeria japonica</name>
    <name type="common">Japanese cedar</name>
    <name type="synonym">Cupressus japonica</name>
    <dbReference type="NCBI Taxonomy" id="3369"/>
    <lineage>
        <taxon>Eukaryota</taxon>
        <taxon>Viridiplantae</taxon>
        <taxon>Streptophyta</taxon>
        <taxon>Embryophyta</taxon>
        <taxon>Tracheophyta</taxon>
        <taxon>Spermatophyta</taxon>
        <taxon>Pinopsida</taxon>
        <taxon>Pinidae</taxon>
        <taxon>Conifers II</taxon>
        <taxon>Cupressales</taxon>
        <taxon>Cupressaceae</taxon>
        <taxon>Cryptomeria</taxon>
    </lineage>
</organism>
<dbReference type="Pfam" id="PF08031">
    <property type="entry name" value="BBE"/>
    <property type="match status" value="1"/>
</dbReference>
<feature type="domain" description="Berberine/berberine-like" evidence="3">
    <location>
        <begin position="12"/>
        <end position="66"/>
    </location>
</feature>
<dbReference type="GO" id="GO:0016491">
    <property type="term" value="F:oxidoreductase activity"/>
    <property type="evidence" value="ECO:0007669"/>
    <property type="project" value="InterPro"/>
</dbReference>
<keyword evidence="6" id="KW-1185">Reference proteome</keyword>
<dbReference type="InterPro" id="IPR012951">
    <property type="entry name" value="BBE"/>
</dbReference>
<reference evidence="5" key="1">
    <citation type="submission" date="2022-12" db="EMBL/GenBank/DDBJ databases">
        <title>Chromosome-Level Genome Assembly of Japanese Cedar (Cryptomeriajaponica D. Don).</title>
        <authorList>
            <person name="Fujino T."/>
            <person name="Yamaguchi K."/>
            <person name="Yokoyama T."/>
            <person name="Hamanaka T."/>
            <person name="Harazono Y."/>
            <person name="Kamada H."/>
            <person name="Kobayashi W."/>
            <person name="Ujino-Ihara T."/>
            <person name="Uchiyama K."/>
            <person name="Matsumoto A."/>
            <person name="Izuno A."/>
            <person name="Tsumura Y."/>
            <person name="Toyoda A."/>
            <person name="Shigenobu S."/>
            <person name="Moriguchi Y."/>
            <person name="Ueno S."/>
            <person name="Kasahara M."/>
        </authorList>
    </citation>
    <scope>NUCLEOTIDE SEQUENCE</scope>
</reference>
<name>A0AAD3RQV7_CRYJA</name>